<dbReference type="InterPro" id="IPR004360">
    <property type="entry name" value="Glyas_Fos-R_dOase_dom"/>
</dbReference>
<feature type="domain" description="Glyoxalase/fosfomycin resistance/dioxygenase" evidence="1">
    <location>
        <begin position="13"/>
        <end position="117"/>
    </location>
</feature>
<dbReference type="KEGG" id="gfm:Enr17x_29160"/>
<dbReference type="Proteomes" id="UP000318313">
    <property type="component" value="Chromosome"/>
</dbReference>
<gene>
    <name evidence="2" type="ORF">Enr17x_29160</name>
</gene>
<reference evidence="2 3" key="1">
    <citation type="submission" date="2019-03" db="EMBL/GenBank/DDBJ databases">
        <title>Deep-cultivation of Planctomycetes and their phenomic and genomic characterization uncovers novel biology.</title>
        <authorList>
            <person name="Wiegand S."/>
            <person name="Jogler M."/>
            <person name="Boedeker C."/>
            <person name="Pinto D."/>
            <person name="Vollmers J."/>
            <person name="Rivas-Marin E."/>
            <person name="Kohn T."/>
            <person name="Peeters S.H."/>
            <person name="Heuer A."/>
            <person name="Rast P."/>
            <person name="Oberbeckmann S."/>
            <person name="Bunk B."/>
            <person name="Jeske O."/>
            <person name="Meyerdierks A."/>
            <person name="Storesund J.E."/>
            <person name="Kallscheuer N."/>
            <person name="Luecker S."/>
            <person name="Lage O.M."/>
            <person name="Pohl T."/>
            <person name="Merkel B.J."/>
            <person name="Hornburger P."/>
            <person name="Mueller R.-W."/>
            <person name="Bruemmer F."/>
            <person name="Labrenz M."/>
            <person name="Spormann A.M."/>
            <person name="Op den Camp H."/>
            <person name="Overmann J."/>
            <person name="Amann R."/>
            <person name="Jetten M.S.M."/>
            <person name="Mascher T."/>
            <person name="Medema M.H."/>
            <person name="Devos D.P."/>
            <person name="Kaster A.-K."/>
            <person name="Ovreas L."/>
            <person name="Rohde M."/>
            <person name="Galperin M.Y."/>
            <person name="Jogler C."/>
        </authorList>
    </citation>
    <scope>NUCLEOTIDE SEQUENCE [LARGE SCALE GENOMIC DNA]</scope>
    <source>
        <strain evidence="2 3">Enr17</strain>
    </source>
</reference>
<dbReference type="RefSeq" id="WP_145309681.1">
    <property type="nucleotide sequence ID" value="NZ_CP037452.1"/>
</dbReference>
<organism evidence="2 3">
    <name type="scientific">Gimesia fumaroli</name>
    <dbReference type="NCBI Taxonomy" id="2527976"/>
    <lineage>
        <taxon>Bacteria</taxon>
        <taxon>Pseudomonadati</taxon>
        <taxon>Planctomycetota</taxon>
        <taxon>Planctomycetia</taxon>
        <taxon>Planctomycetales</taxon>
        <taxon>Planctomycetaceae</taxon>
        <taxon>Gimesia</taxon>
    </lineage>
</organism>
<keyword evidence="3" id="KW-1185">Reference proteome</keyword>
<evidence type="ECO:0000313" key="3">
    <source>
        <dbReference type="Proteomes" id="UP000318313"/>
    </source>
</evidence>
<name>A0A518ICP1_9PLAN</name>
<dbReference type="OrthoDB" id="9815599at2"/>
<dbReference type="CDD" id="cd08356">
    <property type="entry name" value="VOC_CChe_VCA0619_like"/>
    <property type="match status" value="1"/>
</dbReference>
<dbReference type="Pfam" id="PF00903">
    <property type="entry name" value="Glyoxalase"/>
    <property type="match status" value="1"/>
</dbReference>
<dbReference type="Gene3D" id="3.10.180.10">
    <property type="entry name" value="2,3-Dihydroxybiphenyl 1,2-Dioxygenase, domain 1"/>
    <property type="match status" value="1"/>
</dbReference>
<dbReference type="EMBL" id="CP037452">
    <property type="protein sequence ID" value="QDV50871.1"/>
    <property type="molecule type" value="Genomic_DNA"/>
</dbReference>
<dbReference type="InterPro" id="IPR029068">
    <property type="entry name" value="Glyas_Bleomycin-R_OHBP_Dase"/>
</dbReference>
<evidence type="ECO:0000313" key="2">
    <source>
        <dbReference type="EMBL" id="QDV50871.1"/>
    </source>
</evidence>
<proteinExistence type="predicted"/>
<dbReference type="AlphaFoldDB" id="A0A518ICP1"/>
<sequence length="122" mass="14430">MDDLETVELKAFVPARDFALSKQFYEDLGFTIPWSSDELAYLHHGNCTFLLQKFYVKQHAENFMMHLSVKSVDAWWAHVQNQQLAEKYHVQLSPPEQRPWNMRDFILTDPTGVLWRISENTD</sequence>
<protein>
    <submittedName>
        <fullName evidence="2">Glyoxalase-like domain protein</fullName>
    </submittedName>
</protein>
<evidence type="ECO:0000259" key="1">
    <source>
        <dbReference type="Pfam" id="PF00903"/>
    </source>
</evidence>
<dbReference type="SUPFAM" id="SSF54593">
    <property type="entry name" value="Glyoxalase/Bleomycin resistance protein/Dihydroxybiphenyl dioxygenase"/>
    <property type="match status" value="1"/>
</dbReference>
<accession>A0A518ICP1</accession>